<protein>
    <recommendedName>
        <fullName evidence="4">Polysaccharide biosynthesis protein</fullName>
    </recommendedName>
</protein>
<feature type="transmembrane region" description="Helical" evidence="1">
    <location>
        <begin position="356"/>
        <end position="381"/>
    </location>
</feature>
<proteinExistence type="predicted"/>
<reference evidence="2 3" key="1">
    <citation type="submission" date="2016-01" db="EMBL/GenBank/DDBJ databases">
        <authorList>
            <person name="Oliw E.H."/>
        </authorList>
    </citation>
    <scope>NUCLEOTIDE SEQUENCE [LARGE SCALE GENOMIC DNA]</scope>
    <source>
        <strain evidence="2">LMG 27134</strain>
    </source>
</reference>
<feature type="transmembrane region" description="Helical" evidence="1">
    <location>
        <begin position="74"/>
        <end position="95"/>
    </location>
</feature>
<keyword evidence="1" id="KW-0812">Transmembrane</keyword>
<keyword evidence="1" id="KW-1133">Transmembrane helix</keyword>
<evidence type="ECO:0000313" key="2">
    <source>
        <dbReference type="EMBL" id="SAL31158.1"/>
    </source>
</evidence>
<name>A0A158GGB3_9BURK</name>
<dbReference type="AlphaFoldDB" id="A0A158GGB3"/>
<feature type="transmembrane region" description="Helical" evidence="1">
    <location>
        <begin position="325"/>
        <end position="349"/>
    </location>
</feature>
<feature type="transmembrane region" description="Helical" evidence="1">
    <location>
        <begin position="284"/>
        <end position="305"/>
    </location>
</feature>
<keyword evidence="1" id="KW-0472">Membrane</keyword>
<feature type="transmembrane region" description="Helical" evidence="1">
    <location>
        <begin position="7"/>
        <end position="29"/>
    </location>
</feature>
<feature type="transmembrane region" description="Helical" evidence="1">
    <location>
        <begin position="107"/>
        <end position="128"/>
    </location>
</feature>
<feature type="transmembrane region" description="Helical" evidence="1">
    <location>
        <begin position="41"/>
        <end position="62"/>
    </location>
</feature>
<evidence type="ECO:0008006" key="4">
    <source>
        <dbReference type="Google" id="ProtNLM"/>
    </source>
</evidence>
<gene>
    <name evidence="2" type="ORF">AWB69_02605</name>
</gene>
<feature type="transmembrane region" description="Helical" evidence="1">
    <location>
        <begin position="387"/>
        <end position="406"/>
    </location>
</feature>
<dbReference type="EMBL" id="FCOK02000014">
    <property type="protein sequence ID" value="SAL31158.1"/>
    <property type="molecule type" value="Genomic_DNA"/>
</dbReference>
<evidence type="ECO:0000256" key="1">
    <source>
        <dbReference type="SAM" id="Phobius"/>
    </source>
</evidence>
<feature type="transmembrane region" description="Helical" evidence="1">
    <location>
        <begin position="135"/>
        <end position="156"/>
    </location>
</feature>
<organism evidence="2 3">
    <name type="scientific">Caballeronia udeis</name>
    <dbReference type="NCBI Taxonomy" id="1232866"/>
    <lineage>
        <taxon>Bacteria</taxon>
        <taxon>Pseudomonadati</taxon>
        <taxon>Pseudomonadota</taxon>
        <taxon>Betaproteobacteria</taxon>
        <taxon>Burkholderiales</taxon>
        <taxon>Burkholderiaceae</taxon>
        <taxon>Caballeronia</taxon>
    </lineage>
</organism>
<evidence type="ECO:0000313" key="3">
    <source>
        <dbReference type="Proteomes" id="UP000054683"/>
    </source>
</evidence>
<feature type="transmembrane region" description="Helical" evidence="1">
    <location>
        <begin position="168"/>
        <end position="187"/>
    </location>
</feature>
<dbReference type="Proteomes" id="UP000054683">
    <property type="component" value="Unassembled WGS sequence"/>
</dbReference>
<accession>A0A158GGB3</accession>
<sequence>MSMRKDLVYVTLGSALPAVGNFVAVVFALRYLDAAWLGRSYALLALFFVSIDVFNFGSARLYSVAKIRDRFPSLLFLDTLSATGSALFFIAAAGILSRSGAIAIPHFLPVLLIAPVGYALSHFALGYLRLNGGNGAICAVSTVSALSRCAVVWLVAKHASLSPYLPDLLLMVEGSYGAILLGTYLVLRRQDKRARHDAYGLAAFPQLAKLGGKELVSSWYSNAIFSGAKHIDVIIAAMLLGPAGAALYRGAKSVHNVAFNLGQALALVVHSRMRDWLLASTQRLSVSSAFTLGAAVSSLLVVAALCACKIKLFPTASLGAPLDQWLFLLLIFTGAALMFACRITSLMVFSISKRSFLILSTMEVAGSLSLLSALCVVFGVMGAALSVAVSCGCVLASSLMVVGRSFSIRTAP</sequence>